<accession>A0A0J1CLS0</accession>
<name>A0A0J1CLS0_9BURK</name>
<comment type="caution">
    <text evidence="2">The sequence shown here is derived from an EMBL/GenBank/DDBJ whole genome shotgun (WGS) entry which is preliminary data.</text>
</comment>
<organism evidence="2 3">
    <name type="scientific">Caballeronia mineralivorans PML1(12)</name>
    <dbReference type="NCBI Taxonomy" id="908627"/>
    <lineage>
        <taxon>Bacteria</taxon>
        <taxon>Pseudomonadati</taxon>
        <taxon>Pseudomonadota</taxon>
        <taxon>Betaproteobacteria</taxon>
        <taxon>Burkholderiales</taxon>
        <taxon>Burkholderiaceae</taxon>
        <taxon>Caballeronia</taxon>
    </lineage>
</organism>
<dbReference type="EMBL" id="AEJF01000216">
    <property type="protein sequence ID" value="KLU21469.1"/>
    <property type="molecule type" value="Genomic_DNA"/>
</dbReference>
<dbReference type="PATRIC" id="fig|908627.4.peg.8012"/>
<dbReference type="AlphaFoldDB" id="A0A0J1CLS0"/>
<gene>
    <name evidence="2" type="ORF">EOS_35835</name>
</gene>
<keyword evidence="3" id="KW-1185">Reference proteome</keyword>
<evidence type="ECO:0000256" key="1">
    <source>
        <dbReference type="SAM" id="MobiDB-lite"/>
    </source>
</evidence>
<reference evidence="2 3" key="1">
    <citation type="journal article" date="2015" name="Genome Announc.">
        <title>Draft Genome Sequence of Burkholderia sp. Strain PML1(12), an Ectomycorrhizosphere-Inhabiting Bacterium with Effective Mineral-Weathering Ability.</title>
        <authorList>
            <person name="Uroz S."/>
            <person name="Oger P."/>
        </authorList>
    </citation>
    <scope>NUCLEOTIDE SEQUENCE [LARGE SCALE GENOMIC DNA]</scope>
    <source>
        <strain evidence="3">PML1(12)</strain>
    </source>
</reference>
<evidence type="ECO:0000313" key="3">
    <source>
        <dbReference type="Proteomes" id="UP000035963"/>
    </source>
</evidence>
<feature type="region of interest" description="Disordered" evidence="1">
    <location>
        <begin position="1"/>
        <end position="20"/>
    </location>
</feature>
<evidence type="ECO:0000313" key="2">
    <source>
        <dbReference type="EMBL" id="KLU21469.1"/>
    </source>
</evidence>
<evidence type="ECO:0008006" key="4">
    <source>
        <dbReference type="Google" id="ProtNLM"/>
    </source>
</evidence>
<proteinExistence type="predicted"/>
<dbReference type="Proteomes" id="UP000035963">
    <property type="component" value="Unassembled WGS sequence"/>
</dbReference>
<protein>
    <recommendedName>
        <fullName evidence="4">F-box domain-containing protein</fullName>
    </recommendedName>
</protein>
<sequence>MHLFGSSSPDRRAPEYRSTLNEKLPGRSLSRVAPANTSDRKAATLKLACNEIDKEINRDSSGKVISEYLKASLGYHGECGNTVFEHAALELSRNTWPWPFSKEITCSSVDLMVKIYISAVETEKAFTADGKLNDEDFIQFIVDHLDCEQTSPDKMRDRIPVRYRDRVILETDRRGQQASGPVLTNRTVRLNNIEFRLWIEPSSELERLPPEVLLHMVGCLSRPKDRLNLAAASQTMDRVLDRTARFDRLIGQASNIMRLRDVSRLLSIVADAISPGGREGGSGGLSLASWAKVLSVAVSRLWLVPYNERGHACVDILNVTLDLSRHHPDPVLLGITVCEFDWGYWPALGEIREPALKQIFTAAGGLSGAERAAVLSKLAVSIGEHPIRDDVFHEWKRAVFDELKMAAGDLLRNRPDPHAASLVGDLARPMRLLPAEERKNAVEDLFAMVDGWPDGFRAGVLADLVHSLLGDRGNALAYLPITVVKAIVDTIQTLPSAYRAEPLIALRYQIGRASGANCVQATGYVLDAVDGLDDADLSADLLTATPVRDVLRTMPSRKARFDMFERLLDITVRFLQVTPVEYAVLPLDHLSNAIQELHVGDEEAAYMMFAERVAPLNGGIAPCEGFFSSRIETHPEQTAKGIRKTLDVIGHYPPKFRVKALATAAREIRTMKGSTEDKATAIIRTLGMIESLPERDRVKPLAELAASLGAHPQDVESAAFDPIVHAVQDLQVTYRLRVLNTLNSHWNDRRADHLVAAVLSQ</sequence>